<organism evidence="1 2">
    <name type="scientific">Acropora cervicornis</name>
    <name type="common">Staghorn coral</name>
    <dbReference type="NCBI Taxonomy" id="6130"/>
    <lineage>
        <taxon>Eukaryota</taxon>
        <taxon>Metazoa</taxon>
        <taxon>Cnidaria</taxon>
        <taxon>Anthozoa</taxon>
        <taxon>Hexacorallia</taxon>
        <taxon>Scleractinia</taxon>
        <taxon>Astrocoeniina</taxon>
        <taxon>Acroporidae</taxon>
        <taxon>Acropora</taxon>
    </lineage>
</organism>
<name>A0AAD9QFA6_ACRCE</name>
<gene>
    <name evidence="1" type="ORF">P5673_017053</name>
</gene>
<dbReference type="EMBL" id="JARQWQ010000037">
    <property type="protein sequence ID" value="KAK2560094.1"/>
    <property type="molecule type" value="Genomic_DNA"/>
</dbReference>
<evidence type="ECO:0000313" key="2">
    <source>
        <dbReference type="Proteomes" id="UP001249851"/>
    </source>
</evidence>
<reference evidence="1" key="1">
    <citation type="journal article" date="2023" name="G3 (Bethesda)">
        <title>Whole genome assembly and annotation of the endangered Caribbean coral Acropora cervicornis.</title>
        <authorList>
            <person name="Selwyn J.D."/>
            <person name="Vollmer S.V."/>
        </authorList>
    </citation>
    <scope>NUCLEOTIDE SEQUENCE</scope>
    <source>
        <strain evidence="1">K2</strain>
    </source>
</reference>
<evidence type="ECO:0000313" key="1">
    <source>
        <dbReference type="EMBL" id="KAK2560094.1"/>
    </source>
</evidence>
<keyword evidence="2" id="KW-1185">Reference proteome</keyword>
<reference evidence="1" key="2">
    <citation type="journal article" date="2023" name="Science">
        <title>Genomic signatures of disease resistance in endangered staghorn corals.</title>
        <authorList>
            <person name="Vollmer S.V."/>
            <person name="Selwyn J.D."/>
            <person name="Despard B.A."/>
            <person name="Roesel C.L."/>
        </authorList>
    </citation>
    <scope>NUCLEOTIDE SEQUENCE</scope>
    <source>
        <strain evidence="1">K2</strain>
    </source>
</reference>
<dbReference type="AlphaFoldDB" id="A0AAD9QFA6"/>
<comment type="caution">
    <text evidence="1">The sequence shown here is derived from an EMBL/GenBank/DDBJ whole genome shotgun (WGS) entry which is preliminary data.</text>
</comment>
<accession>A0AAD9QFA6</accession>
<sequence length="132" mass="15546">MSINRKVETHQLWKCGQAFLLIISANNYRLESTYPDTHGHQHFVAHLLLRRRGMLLKNQEFCTFCLEEKSVRHWNRFFVVGTGRKKMKERKVGISYGMKTKRCDYGGLRFMLATGYNQSNVDKLKTFIEKLA</sequence>
<dbReference type="Proteomes" id="UP001249851">
    <property type="component" value="Unassembled WGS sequence"/>
</dbReference>
<proteinExistence type="predicted"/>
<protein>
    <submittedName>
        <fullName evidence="1">Uncharacterized protein</fullName>
    </submittedName>
</protein>